<protein>
    <submittedName>
        <fullName evidence="1">Uncharacterized protein</fullName>
    </submittedName>
</protein>
<reference evidence="1" key="1">
    <citation type="submission" date="2012-05" db="EMBL/GenBank/DDBJ databases">
        <authorList>
            <person name="Krishnakumar V."/>
            <person name="Cheung F."/>
            <person name="Xiao Y."/>
            <person name="Chan A."/>
            <person name="Moskal W.A."/>
            <person name="Town C.D."/>
        </authorList>
    </citation>
    <scope>NUCLEOTIDE SEQUENCE</scope>
</reference>
<dbReference type="EMBL" id="BT137985">
    <property type="protein sequence ID" value="AFK37780.1"/>
    <property type="molecule type" value="mRNA"/>
</dbReference>
<organism evidence="1">
    <name type="scientific">Medicago truncatula</name>
    <name type="common">Barrel medic</name>
    <name type="synonym">Medicago tribuloides</name>
    <dbReference type="NCBI Taxonomy" id="3880"/>
    <lineage>
        <taxon>Eukaryota</taxon>
        <taxon>Viridiplantae</taxon>
        <taxon>Streptophyta</taxon>
        <taxon>Embryophyta</taxon>
        <taxon>Tracheophyta</taxon>
        <taxon>Spermatophyta</taxon>
        <taxon>Magnoliopsida</taxon>
        <taxon>eudicotyledons</taxon>
        <taxon>Gunneridae</taxon>
        <taxon>Pentapetalae</taxon>
        <taxon>rosids</taxon>
        <taxon>fabids</taxon>
        <taxon>Fabales</taxon>
        <taxon>Fabaceae</taxon>
        <taxon>Papilionoideae</taxon>
        <taxon>50 kb inversion clade</taxon>
        <taxon>NPAAA clade</taxon>
        <taxon>Hologalegina</taxon>
        <taxon>IRL clade</taxon>
        <taxon>Trifolieae</taxon>
        <taxon>Medicago</taxon>
    </lineage>
</organism>
<proteinExistence type="evidence at transcript level"/>
<dbReference type="AlphaFoldDB" id="I3SBY8"/>
<sequence length="125" mass="14612">MLLSNHDFLDQQLDAPFLLQHSNIDLQHVHEAPMFHHEQARLHFQASIVLEVYLLRCPLHSLLYRGRQSVEYPPHRTRQALAPISCYPHSTSQSSLYSCTAAQFCRHQELIPDKPHTNLHKTQRQ</sequence>
<accession>I3SBY8</accession>
<evidence type="ECO:0000313" key="1">
    <source>
        <dbReference type="EMBL" id="AFK37780.1"/>
    </source>
</evidence>
<name>I3SBY8_MEDTR</name>